<accession>A0A1Y2EWU4</accession>
<name>A0A1Y2EWU4_PROLT</name>
<dbReference type="EMBL" id="MCFI01000024">
    <property type="protein sequence ID" value="ORY76053.1"/>
    <property type="molecule type" value="Genomic_DNA"/>
</dbReference>
<dbReference type="RefSeq" id="XP_040722506.1">
    <property type="nucleotide sequence ID" value="XM_040866242.1"/>
</dbReference>
<evidence type="ECO:0000313" key="2">
    <source>
        <dbReference type="EMBL" id="ORY76053.1"/>
    </source>
</evidence>
<dbReference type="GeneID" id="63782841"/>
<evidence type="ECO:0000313" key="3">
    <source>
        <dbReference type="Proteomes" id="UP000193685"/>
    </source>
</evidence>
<proteinExistence type="predicted"/>
<evidence type="ECO:0000256" key="1">
    <source>
        <dbReference type="SAM" id="MobiDB-lite"/>
    </source>
</evidence>
<dbReference type="Proteomes" id="UP000193685">
    <property type="component" value="Unassembled WGS sequence"/>
</dbReference>
<keyword evidence="3" id="KW-1185">Reference proteome</keyword>
<comment type="caution">
    <text evidence="2">The sequence shown here is derived from an EMBL/GenBank/DDBJ whole genome shotgun (WGS) entry which is preliminary data.</text>
</comment>
<reference evidence="2 3" key="1">
    <citation type="submission" date="2016-07" db="EMBL/GenBank/DDBJ databases">
        <title>Pervasive Adenine N6-methylation of Active Genes in Fungi.</title>
        <authorList>
            <consortium name="DOE Joint Genome Institute"/>
            <person name="Mondo S.J."/>
            <person name="Dannebaum R.O."/>
            <person name="Kuo R.C."/>
            <person name="Labutti K."/>
            <person name="Haridas S."/>
            <person name="Kuo A."/>
            <person name="Salamov A."/>
            <person name="Ahrendt S.R."/>
            <person name="Lipzen A."/>
            <person name="Sullivan W."/>
            <person name="Andreopoulos W.B."/>
            <person name="Clum A."/>
            <person name="Lindquist E."/>
            <person name="Daum C."/>
            <person name="Ramamoorthy G.K."/>
            <person name="Gryganskyi A."/>
            <person name="Culley D."/>
            <person name="Magnuson J.K."/>
            <person name="James T.Y."/>
            <person name="O'Malley M.A."/>
            <person name="Stajich J.E."/>
            <person name="Spatafora J.W."/>
            <person name="Visel A."/>
            <person name="Grigoriev I.V."/>
        </authorList>
    </citation>
    <scope>NUCLEOTIDE SEQUENCE [LARGE SCALE GENOMIC DNA]</scope>
    <source>
        <strain evidence="2 3">12-1054</strain>
    </source>
</reference>
<dbReference type="AlphaFoldDB" id="A0A1Y2EWU4"/>
<feature type="region of interest" description="Disordered" evidence="1">
    <location>
        <begin position="1"/>
        <end position="21"/>
    </location>
</feature>
<organism evidence="2 3">
    <name type="scientific">Protomyces lactucae-debilis</name>
    <dbReference type="NCBI Taxonomy" id="2754530"/>
    <lineage>
        <taxon>Eukaryota</taxon>
        <taxon>Fungi</taxon>
        <taxon>Dikarya</taxon>
        <taxon>Ascomycota</taxon>
        <taxon>Taphrinomycotina</taxon>
        <taxon>Taphrinomycetes</taxon>
        <taxon>Taphrinales</taxon>
        <taxon>Protomycetaceae</taxon>
        <taxon>Protomyces</taxon>
    </lineage>
</organism>
<protein>
    <submittedName>
        <fullName evidence="2">Uncharacterized protein</fullName>
    </submittedName>
</protein>
<gene>
    <name evidence="2" type="ORF">BCR37DRAFT_167880</name>
</gene>
<sequence>MQNTMIGAESRVSECDDHQRPKRIDKRSVDVPWSQLTSFFIHNLNELCLLNSSLKRDRITFPSVEAKVPVVKRGSRPEISLLMDSEGDSGRAGVMLISPTSLFMLCVLCMLTGIQERQIERECETTRWDLSSMDLFIESCLACYWSFYYG</sequence>